<accession>A0A5E4AUH6</accession>
<sequence length="454" mass="48933">MHFRVGERAAAEAAAAATATATWPSRGVAPRAAAGASGAPGRREVPGAEFQCATMDDDSLDQPVAQSPCPDGCPRVGPADLASSAGLEESSDGHSGDSEDDTGSEHGDCSDREDEEAASEEEDPEDGSGSQDSEDEVETLVAAADAQGKLEARGTLSSDEDVESCPICLNVFRDQAVGTPETCAHYFCLDCIVEWSRNANSCPVDRTIFKCICIRAQFGGKILKKVSVDVACFLLVCLSCGKEHAFKRYHMECLEPPLREVPVDEWFCPECAVPSTASAADAGPVSEEEVSQLLADVVPTTSRLRPNAGRTRAIARTRQSERVRATVNRNRISTARRVQHVPRYLMSALLDETIEAVATGLSTAVYQRPLTPRGPVRRKRKTGRRKKVPGRRKTQSRSSVKSKGASTRSKKRQRHGKRRKGRVPKAQVKVASWYSAGWGCPAGLRRRPSSSVAP</sequence>
<keyword evidence="1" id="KW-0479">Metal-binding</keyword>
<feature type="compositionally biased region" description="Acidic residues" evidence="5">
    <location>
        <begin position="111"/>
        <end position="137"/>
    </location>
</feature>
<protein>
    <recommendedName>
        <fullName evidence="6">RING-type domain-containing protein</fullName>
    </recommendedName>
</protein>
<dbReference type="PROSITE" id="PS50089">
    <property type="entry name" value="ZF_RING_2"/>
    <property type="match status" value="1"/>
</dbReference>
<dbReference type="AlphaFoldDB" id="A0A5E4AUH6"/>
<evidence type="ECO:0000256" key="5">
    <source>
        <dbReference type="SAM" id="MobiDB-lite"/>
    </source>
</evidence>
<evidence type="ECO:0000256" key="4">
    <source>
        <dbReference type="PROSITE-ProRule" id="PRU00175"/>
    </source>
</evidence>
<dbReference type="SUPFAM" id="SSF57850">
    <property type="entry name" value="RING/U-box"/>
    <property type="match status" value="1"/>
</dbReference>
<keyword evidence="8" id="KW-1185">Reference proteome</keyword>
<dbReference type="SUPFAM" id="SSF57903">
    <property type="entry name" value="FYVE/PHD zinc finger"/>
    <property type="match status" value="1"/>
</dbReference>
<evidence type="ECO:0000256" key="2">
    <source>
        <dbReference type="ARBA" id="ARBA00022771"/>
    </source>
</evidence>
<evidence type="ECO:0000256" key="3">
    <source>
        <dbReference type="ARBA" id="ARBA00022833"/>
    </source>
</evidence>
<feature type="compositionally biased region" description="Low complexity" evidence="5">
    <location>
        <begin position="11"/>
        <end position="40"/>
    </location>
</feature>
<dbReference type="InterPro" id="IPR013083">
    <property type="entry name" value="Znf_RING/FYVE/PHD"/>
</dbReference>
<dbReference type="InterPro" id="IPR001841">
    <property type="entry name" value="Znf_RING"/>
</dbReference>
<dbReference type="EMBL" id="CABDUW010000165">
    <property type="protein sequence ID" value="VTJ61133.1"/>
    <property type="molecule type" value="Genomic_DNA"/>
</dbReference>
<dbReference type="PROSITE" id="PS00518">
    <property type="entry name" value="ZF_RING_1"/>
    <property type="match status" value="1"/>
</dbReference>
<dbReference type="SMART" id="SM00184">
    <property type="entry name" value="RING"/>
    <property type="match status" value="1"/>
</dbReference>
<feature type="compositionally biased region" description="Basic and acidic residues" evidence="5">
    <location>
        <begin position="1"/>
        <end position="10"/>
    </location>
</feature>
<comment type="caution">
    <text evidence="7">The sequence shown here is derived from an EMBL/GenBank/DDBJ whole genome shotgun (WGS) entry which is preliminary data.</text>
</comment>
<keyword evidence="3" id="KW-0862">Zinc</keyword>
<evidence type="ECO:0000313" key="7">
    <source>
        <dbReference type="EMBL" id="VTJ61133.1"/>
    </source>
</evidence>
<evidence type="ECO:0000256" key="1">
    <source>
        <dbReference type="ARBA" id="ARBA00022723"/>
    </source>
</evidence>
<dbReference type="InterPro" id="IPR017907">
    <property type="entry name" value="Znf_RING_CS"/>
</dbReference>
<dbReference type="PANTHER" id="PTHR12618">
    <property type="entry name" value="PHD AND RING FINGER DOMAIN-CONTAINING PROTEIN 1"/>
    <property type="match status" value="1"/>
</dbReference>
<feature type="compositionally biased region" description="Basic and acidic residues" evidence="5">
    <location>
        <begin position="91"/>
        <end position="110"/>
    </location>
</feature>
<evidence type="ECO:0000259" key="6">
    <source>
        <dbReference type="PROSITE" id="PS50089"/>
    </source>
</evidence>
<organism evidence="7 8">
    <name type="scientific">Marmota monax</name>
    <name type="common">Woodchuck</name>
    <dbReference type="NCBI Taxonomy" id="9995"/>
    <lineage>
        <taxon>Eukaryota</taxon>
        <taxon>Metazoa</taxon>
        <taxon>Chordata</taxon>
        <taxon>Craniata</taxon>
        <taxon>Vertebrata</taxon>
        <taxon>Euteleostomi</taxon>
        <taxon>Mammalia</taxon>
        <taxon>Eutheria</taxon>
        <taxon>Euarchontoglires</taxon>
        <taxon>Glires</taxon>
        <taxon>Rodentia</taxon>
        <taxon>Sciuromorpha</taxon>
        <taxon>Sciuridae</taxon>
        <taxon>Xerinae</taxon>
        <taxon>Marmotini</taxon>
        <taxon>Marmota</taxon>
    </lineage>
</organism>
<feature type="region of interest" description="Disordered" evidence="5">
    <location>
        <begin position="1"/>
        <end position="137"/>
    </location>
</feature>
<dbReference type="CDD" id="cd16635">
    <property type="entry name" value="mRING-HC-C3HC3D_PHRF1"/>
    <property type="match status" value="1"/>
</dbReference>
<dbReference type="Pfam" id="PF13639">
    <property type="entry name" value="zf-RING_2"/>
    <property type="match status" value="1"/>
</dbReference>
<feature type="compositionally biased region" description="Polar residues" evidence="5">
    <location>
        <begin position="396"/>
        <end position="407"/>
    </location>
</feature>
<dbReference type="GO" id="GO:0008270">
    <property type="term" value="F:zinc ion binding"/>
    <property type="evidence" value="ECO:0007669"/>
    <property type="project" value="UniProtKB-KW"/>
</dbReference>
<feature type="compositionally biased region" description="Basic residues" evidence="5">
    <location>
        <begin position="375"/>
        <end position="395"/>
    </location>
</feature>
<dbReference type="Proteomes" id="UP000335636">
    <property type="component" value="Unassembled WGS sequence"/>
</dbReference>
<dbReference type="PANTHER" id="PTHR12618:SF20">
    <property type="entry name" value="PHD AND RING FINGER DOMAIN-CONTAINING PROTEIN 1"/>
    <property type="match status" value="1"/>
</dbReference>
<keyword evidence="2 4" id="KW-0863">Zinc-finger</keyword>
<dbReference type="InterPro" id="IPR047157">
    <property type="entry name" value="PHRF1/Atg35"/>
</dbReference>
<gene>
    <name evidence="7" type="ORF">MONAX_5E033025</name>
</gene>
<feature type="region of interest" description="Disordered" evidence="5">
    <location>
        <begin position="368"/>
        <end position="428"/>
    </location>
</feature>
<dbReference type="InterPro" id="IPR011011">
    <property type="entry name" value="Znf_FYVE_PHD"/>
</dbReference>
<name>A0A5E4AUH6_MARMO</name>
<dbReference type="Gene3D" id="3.30.40.10">
    <property type="entry name" value="Zinc/RING finger domain, C3HC4 (zinc finger)"/>
    <property type="match status" value="2"/>
</dbReference>
<proteinExistence type="predicted"/>
<reference evidence="7" key="1">
    <citation type="submission" date="2019-04" db="EMBL/GenBank/DDBJ databases">
        <authorList>
            <person name="Alioto T."/>
            <person name="Alioto T."/>
        </authorList>
    </citation>
    <scope>NUCLEOTIDE SEQUENCE [LARGE SCALE GENOMIC DNA]</scope>
</reference>
<feature type="compositionally biased region" description="Basic residues" evidence="5">
    <location>
        <begin position="408"/>
        <end position="423"/>
    </location>
</feature>
<evidence type="ECO:0000313" key="8">
    <source>
        <dbReference type="Proteomes" id="UP000335636"/>
    </source>
</evidence>
<feature type="domain" description="RING-type" evidence="6">
    <location>
        <begin position="165"/>
        <end position="206"/>
    </location>
</feature>